<feature type="region of interest" description="Disordered" evidence="1">
    <location>
        <begin position="25"/>
        <end position="44"/>
    </location>
</feature>
<proteinExistence type="predicted"/>
<protein>
    <submittedName>
        <fullName evidence="2">Cation efflux system protein CusF</fullName>
    </submittedName>
</protein>
<evidence type="ECO:0000256" key="1">
    <source>
        <dbReference type="SAM" id="MobiDB-lite"/>
    </source>
</evidence>
<dbReference type="InterPro" id="IPR042230">
    <property type="entry name" value="CusF_sf"/>
</dbReference>
<name>A0A1J5T8M4_9ZZZZ</name>
<dbReference type="InterPro" id="IPR021647">
    <property type="entry name" value="CusF_Ec"/>
</dbReference>
<dbReference type="Pfam" id="PF11604">
    <property type="entry name" value="CusF_Ec"/>
    <property type="match status" value="1"/>
</dbReference>
<comment type="caution">
    <text evidence="2">The sequence shown here is derived from an EMBL/GenBank/DDBJ whole genome shotgun (WGS) entry which is preliminary data.</text>
</comment>
<dbReference type="AlphaFoldDB" id="A0A1J5T8M4"/>
<reference evidence="2" key="1">
    <citation type="submission" date="2016-10" db="EMBL/GenBank/DDBJ databases">
        <title>Sequence of Gallionella enrichment culture.</title>
        <authorList>
            <person name="Poehlein A."/>
            <person name="Muehling M."/>
            <person name="Daniel R."/>
        </authorList>
    </citation>
    <scope>NUCLEOTIDE SEQUENCE</scope>
</reference>
<organism evidence="2">
    <name type="scientific">mine drainage metagenome</name>
    <dbReference type="NCBI Taxonomy" id="410659"/>
    <lineage>
        <taxon>unclassified sequences</taxon>
        <taxon>metagenomes</taxon>
        <taxon>ecological metagenomes</taxon>
    </lineage>
</organism>
<dbReference type="Gene3D" id="2.40.50.320">
    <property type="entry name" value="Copper binding periplasmic protein CusF"/>
    <property type="match status" value="1"/>
</dbReference>
<gene>
    <name evidence="2" type="primary">cusF_1</name>
    <name evidence="2" type="ORF">GALL_22840</name>
</gene>
<accession>A0A1J5T8M4</accession>
<sequence length="111" mass="12063">MKVILALAISLLAMAGMAQAANEQQEMAQPPVTTQATAGHEGSGVLKAVNAPAGKVQIAHEPIADLQWPAMTMWFALRDPLPPDIKVGDGVRFELRQGEKKQWLIVRIVRK</sequence>
<dbReference type="EMBL" id="MLJW01000005">
    <property type="protein sequence ID" value="OIR17263.1"/>
    <property type="molecule type" value="Genomic_DNA"/>
</dbReference>
<evidence type="ECO:0000313" key="2">
    <source>
        <dbReference type="EMBL" id="OIR17263.1"/>
    </source>
</evidence>